<dbReference type="EMBL" id="OMOQ01000007">
    <property type="protein sequence ID" value="SPH25010.1"/>
    <property type="molecule type" value="Genomic_DNA"/>
</dbReference>
<proteinExistence type="predicted"/>
<sequence length="55" mass="6029">MESALDPEALVTAMREAGDEALPLAAAWRRRRGRTSPICLIEEPLCLGSNRLHLA</sequence>
<accession>A0A2R8BNI5</accession>
<organism evidence="1 2">
    <name type="scientific">Albidovulum aquaemixtae</name>
    <dbReference type="NCBI Taxonomy" id="1542388"/>
    <lineage>
        <taxon>Bacteria</taxon>
        <taxon>Pseudomonadati</taxon>
        <taxon>Pseudomonadota</taxon>
        <taxon>Alphaproteobacteria</taxon>
        <taxon>Rhodobacterales</taxon>
        <taxon>Paracoccaceae</taxon>
        <taxon>Albidovulum</taxon>
    </lineage>
</organism>
<protein>
    <submittedName>
        <fullName evidence="1">Uncharacterized protein</fullName>
    </submittedName>
</protein>
<gene>
    <name evidence="1" type="ORF">DEA8626_04045</name>
</gene>
<evidence type="ECO:0000313" key="1">
    <source>
        <dbReference type="EMBL" id="SPH25010.1"/>
    </source>
</evidence>
<dbReference type="Proteomes" id="UP000244924">
    <property type="component" value="Unassembled WGS sequence"/>
</dbReference>
<reference evidence="1 2" key="1">
    <citation type="submission" date="2018-03" db="EMBL/GenBank/DDBJ databases">
        <authorList>
            <person name="Keele B.F."/>
        </authorList>
    </citation>
    <scope>NUCLEOTIDE SEQUENCE [LARGE SCALE GENOMIC DNA]</scope>
    <source>
        <strain evidence="1 2">CECT 8626</strain>
    </source>
</reference>
<dbReference type="AlphaFoldDB" id="A0A2R8BNI5"/>
<name>A0A2R8BNI5_9RHOB</name>
<evidence type="ECO:0000313" key="2">
    <source>
        <dbReference type="Proteomes" id="UP000244924"/>
    </source>
</evidence>
<keyword evidence="2" id="KW-1185">Reference proteome</keyword>